<evidence type="ECO:0000313" key="2">
    <source>
        <dbReference type="EMBL" id="NOJ70277.1"/>
    </source>
</evidence>
<gene>
    <name evidence="2" type="ORF">HMI46_06890</name>
    <name evidence="1" type="ORF">M5X12_21240</name>
</gene>
<accession>A0AAP6ZZN7</accession>
<dbReference type="GeneID" id="94489860"/>
<dbReference type="Proteomes" id="UP001527181">
    <property type="component" value="Unassembled WGS sequence"/>
</dbReference>
<dbReference type="Proteomes" id="UP000552038">
    <property type="component" value="Unassembled WGS sequence"/>
</dbReference>
<dbReference type="AlphaFoldDB" id="A0AAP6ZZN7"/>
<organism evidence="2 3">
    <name type="scientific">Paenibacillus alvei</name>
    <name type="common">Bacillus alvei</name>
    <dbReference type="NCBI Taxonomy" id="44250"/>
    <lineage>
        <taxon>Bacteria</taxon>
        <taxon>Bacillati</taxon>
        <taxon>Bacillota</taxon>
        <taxon>Bacilli</taxon>
        <taxon>Bacillales</taxon>
        <taxon>Paenibacillaceae</taxon>
        <taxon>Paenibacillus</taxon>
    </lineage>
</organism>
<keyword evidence="4" id="KW-1185">Reference proteome</keyword>
<dbReference type="RefSeq" id="WP_005548481.1">
    <property type="nucleotide sequence ID" value="NZ_JABFOR010000006.1"/>
</dbReference>
<name>A0AAP6ZZN7_PAEAL</name>
<reference evidence="1 4" key="2">
    <citation type="submission" date="2022-05" db="EMBL/GenBank/DDBJ databases">
        <title>Genome Sequencing of Bee-Associated Microbes.</title>
        <authorList>
            <person name="Dunlap C."/>
        </authorList>
    </citation>
    <scope>NUCLEOTIDE SEQUENCE [LARGE SCALE GENOMIC DNA]</scope>
    <source>
        <strain evidence="1 4">NRRL B-04010</strain>
    </source>
</reference>
<proteinExistence type="predicted"/>
<reference evidence="2 3" key="1">
    <citation type="submission" date="2020-05" db="EMBL/GenBank/DDBJ databases">
        <title>Whole genome sequencing and identification of novel metabolites from Paenibacillus alvei strain JR949.</title>
        <authorList>
            <person name="Rajendhran J."/>
            <person name="Sree Pranav P."/>
            <person name="Mahalakshmi B."/>
            <person name="Karthikeyan R."/>
        </authorList>
    </citation>
    <scope>NUCLEOTIDE SEQUENCE [LARGE SCALE GENOMIC DNA]</scope>
    <source>
        <strain evidence="2 3">JR949</strain>
    </source>
</reference>
<sequence>MGKLCYDYLVKLLLWTDTMDSIDAEAAYAIIRTIQPCHAQGYFALYTSIKAF</sequence>
<protein>
    <submittedName>
        <fullName evidence="2">Uncharacterized protein</fullName>
    </submittedName>
</protein>
<evidence type="ECO:0000313" key="1">
    <source>
        <dbReference type="EMBL" id="MCY9763062.1"/>
    </source>
</evidence>
<dbReference type="EMBL" id="JABFOR010000006">
    <property type="protein sequence ID" value="NOJ70277.1"/>
    <property type="molecule type" value="Genomic_DNA"/>
</dbReference>
<dbReference type="EMBL" id="JAMDNP010000048">
    <property type="protein sequence ID" value="MCY9763062.1"/>
    <property type="molecule type" value="Genomic_DNA"/>
</dbReference>
<comment type="caution">
    <text evidence="2">The sequence shown here is derived from an EMBL/GenBank/DDBJ whole genome shotgun (WGS) entry which is preliminary data.</text>
</comment>
<evidence type="ECO:0000313" key="4">
    <source>
        <dbReference type="Proteomes" id="UP001527181"/>
    </source>
</evidence>
<evidence type="ECO:0000313" key="3">
    <source>
        <dbReference type="Proteomes" id="UP000552038"/>
    </source>
</evidence>